<feature type="domain" description="Ribosome recycling factor" evidence="6">
    <location>
        <begin position="109"/>
        <end position="270"/>
    </location>
</feature>
<dbReference type="SUPFAM" id="SSF55194">
    <property type="entry name" value="Ribosome recycling factor, RRF"/>
    <property type="match status" value="1"/>
</dbReference>
<dbReference type="AlphaFoldDB" id="A0A9N6ZFL2"/>
<dbReference type="Gene3D" id="3.30.1360.40">
    <property type="match status" value="1"/>
</dbReference>
<dbReference type="Gene3D" id="1.10.132.20">
    <property type="entry name" value="Ribosome-recycling factor"/>
    <property type="match status" value="1"/>
</dbReference>
<evidence type="ECO:0000256" key="3">
    <source>
        <dbReference type="ARBA" id="ARBA00022917"/>
    </source>
</evidence>
<comment type="similarity">
    <text evidence="1">Belongs to the RRF family.</text>
</comment>
<keyword evidence="5" id="KW-0812">Transmembrane</keyword>
<reference evidence="7" key="1">
    <citation type="submission" date="2021-04" db="EMBL/GenBank/DDBJ databases">
        <authorList>
            <person name="Cornetti L."/>
        </authorList>
    </citation>
    <scope>NUCLEOTIDE SEQUENCE</scope>
</reference>
<dbReference type="GO" id="GO:0043023">
    <property type="term" value="F:ribosomal large subunit binding"/>
    <property type="evidence" value="ECO:0007669"/>
    <property type="project" value="TreeGrafter"/>
</dbReference>
<keyword evidence="5" id="KW-1133">Transmembrane helix</keyword>
<sequence>MSARQVDVEPLLFHADVEHLLVALLYSSLFLLSLHQCNTMAMYSRVSWMSMCLLVTLVVLQVATAVPAVYDDYSEEKKAAVQINEDEIQELVNFDRFKSELERSLDQLKADYVKNLSLRSNLGSIENLPIDFEGDMYSLQELAQITKKGPQLLVVNISSFPTAAPSVVKAINESGMGLNPQQDGTKVFIQIPKVTKEHREHLAKSAKLMFQKFKDHARDVQNKYIREVKKKEKEVSADLAYSVQQQIQSYNEQITNQGENIMLAKQKELLQRD</sequence>
<dbReference type="Pfam" id="PF01765">
    <property type="entry name" value="RRF"/>
    <property type="match status" value="1"/>
</dbReference>
<accession>A0A9N6ZFL2</accession>
<organism evidence="7">
    <name type="scientific">Evadne anonyx</name>
    <dbReference type="NCBI Taxonomy" id="141404"/>
    <lineage>
        <taxon>Eukaryota</taxon>
        <taxon>Metazoa</taxon>
        <taxon>Ecdysozoa</taxon>
        <taxon>Arthropoda</taxon>
        <taxon>Crustacea</taxon>
        <taxon>Branchiopoda</taxon>
        <taxon>Diplostraca</taxon>
        <taxon>Cladocera</taxon>
        <taxon>Onychopoda</taxon>
        <taxon>Podonidae</taxon>
        <taxon>Evadne</taxon>
    </lineage>
</organism>
<keyword evidence="3" id="KW-0648">Protein biosynthesis</keyword>
<evidence type="ECO:0000313" key="7">
    <source>
        <dbReference type="EMBL" id="CAG4642809.1"/>
    </source>
</evidence>
<dbReference type="EMBL" id="OC986154">
    <property type="protein sequence ID" value="CAG4642809.1"/>
    <property type="molecule type" value="Genomic_DNA"/>
</dbReference>
<evidence type="ECO:0000256" key="5">
    <source>
        <dbReference type="SAM" id="Phobius"/>
    </source>
</evidence>
<name>A0A9N6ZFL2_9CRUS</name>
<feature type="transmembrane region" description="Helical" evidence="5">
    <location>
        <begin position="12"/>
        <end position="34"/>
    </location>
</feature>
<dbReference type="PANTHER" id="PTHR20982">
    <property type="entry name" value="RIBOSOME RECYCLING FACTOR"/>
    <property type="match status" value="1"/>
</dbReference>
<evidence type="ECO:0000256" key="2">
    <source>
        <dbReference type="ARBA" id="ARBA00020581"/>
    </source>
</evidence>
<dbReference type="GO" id="GO:0006412">
    <property type="term" value="P:translation"/>
    <property type="evidence" value="ECO:0007669"/>
    <property type="project" value="UniProtKB-KW"/>
</dbReference>
<keyword evidence="5" id="KW-0472">Membrane</keyword>
<dbReference type="InterPro" id="IPR036191">
    <property type="entry name" value="RRF_sf"/>
</dbReference>
<feature type="transmembrane region" description="Helical" evidence="5">
    <location>
        <begin position="46"/>
        <end position="70"/>
    </location>
</feature>
<protein>
    <recommendedName>
        <fullName evidence="2">Ribosome-recycling factor, mitochondrial</fullName>
    </recommendedName>
    <alternativeName>
        <fullName evidence="4">Ribosome-releasing factor, mitochondrial</fullName>
    </alternativeName>
</protein>
<evidence type="ECO:0000259" key="6">
    <source>
        <dbReference type="Pfam" id="PF01765"/>
    </source>
</evidence>
<dbReference type="PANTHER" id="PTHR20982:SF3">
    <property type="entry name" value="MITOCHONDRIAL RIBOSOME RECYCLING FACTOR PSEUDO 1"/>
    <property type="match status" value="1"/>
</dbReference>
<dbReference type="InterPro" id="IPR023584">
    <property type="entry name" value="Ribosome_recyc_fac_dom"/>
</dbReference>
<dbReference type="FunFam" id="3.30.1360.40:FF:000001">
    <property type="entry name" value="Ribosome-recycling factor"/>
    <property type="match status" value="1"/>
</dbReference>
<gene>
    <name evidence="7" type="primary">EOG090X0DUK</name>
</gene>
<dbReference type="InterPro" id="IPR002661">
    <property type="entry name" value="Ribosome_recyc_fac"/>
</dbReference>
<proteinExistence type="inferred from homology"/>
<evidence type="ECO:0000256" key="4">
    <source>
        <dbReference type="ARBA" id="ARBA00033107"/>
    </source>
</evidence>
<evidence type="ECO:0000256" key="1">
    <source>
        <dbReference type="ARBA" id="ARBA00005912"/>
    </source>
</evidence>
<dbReference type="GO" id="GO:0005739">
    <property type="term" value="C:mitochondrion"/>
    <property type="evidence" value="ECO:0007669"/>
    <property type="project" value="TreeGrafter"/>
</dbReference>